<dbReference type="PANTHER" id="PTHR42804:SF1">
    <property type="entry name" value="ALDEHYDE DEHYDROGENASE-RELATED"/>
    <property type="match status" value="1"/>
</dbReference>
<dbReference type="InterPro" id="IPR016161">
    <property type="entry name" value="Ald_DH/histidinol_DH"/>
</dbReference>
<dbReference type="InterPro" id="IPR016160">
    <property type="entry name" value="Ald_DH_CS_CYS"/>
</dbReference>
<dbReference type="SUPFAM" id="SSF53720">
    <property type="entry name" value="ALDH-like"/>
    <property type="match status" value="1"/>
</dbReference>
<dbReference type="FunFam" id="3.40.605.10:FF:000007">
    <property type="entry name" value="NAD/NADP-dependent betaine aldehyde dehydrogenase"/>
    <property type="match status" value="1"/>
</dbReference>
<dbReference type="Proteomes" id="UP000001989">
    <property type="component" value="Chromosome"/>
</dbReference>
<evidence type="ECO:0000256" key="6">
    <source>
        <dbReference type="RuleBase" id="RU003345"/>
    </source>
</evidence>
<dbReference type="InterPro" id="IPR016163">
    <property type="entry name" value="Ald_DH_C"/>
</dbReference>
<dbReference type="PROSITE" id="PS00687">
    <property type="entry name" value="ALDEHYDE_DEHYDR_GLU"/>
    <property type="match status" value="1"/>
</dbReference>
<organism evidence="8 9">
    <name type="scientific">Rhizorhabdus wittichii (strain DSM 6014 / CCUG 31198 / JCM 15750 / NBRC 105917 / EY 4224 / RW1)</name>
    <name type="common">Sphingomonas wittichii</name>
    <dbReference type="NCBI Taxonomy" id="392499"/>
    <lineage>
        <taxon>Bacteria</taxon>
        <taxon>Pseudomonadati</taxon>
        <taxon>Pseudomonadota</taxon>
        <taxon>Alphaproteobacteria</taxon>
        <taxon>Sphingomonadales</taxon>
        <taxon>Sphingomonadaceae</taxon>
        <taxon>Rhizorhabdus</taxon>
    </lineage>
</organism>
<reference evidence="8 9" key="1">
    <citation type="journal article" date="2010" name="J. Bacteriol.">
        <title>Genome sequence of the dioxin-mineralizing bacterium Sphingomonas wittichii RW1.</title>
        <authorList>
            <person name="Miller T.R."/>
            <person name="Delcher A.L."/>
            <person name="Salzberg S.L."/>
            <person name="Saunders E."/>
            <person name="Detter J.C."/>
            <person name="Halden R.U."/>
        </authorList>
    </citation>
    <scope>NUCLEOTIDE SEQUENCE [LARGE SCALE GENOMIC DNA]</scope>
    <source>
        <strain evidence="9">DSM 6014 / CCUG 31198 / JCM 15750 / NBRC 105917 / EY 4224 / RW1</strain>
    </source>
</reference>
<dbReference type="Pfam" id="PF00171">
    <property type="entry name" value="Aldedh"/>
    <property type="match status" value="1"/>
</dbReference>
<evidence type="ECO:0000313" key="8">
    <source>
        <dbReference type="EMBL" id="ABQ70638.1"/>
    </source>
</evidence>
<dbReference type="Gene3D" id="3.40.605.10">
    <property type="entry name" value="Aldehyde Dehydrogenase, Chain A, domain 1"/>
    <property type="match status" value="1"/>
</dbReference>
<dbReference type="KEGG" id="swi:Swit_4298"/>
<dbReference type="InterPro" id="IPR029510">
    <property type="entry name" value="Ald_DH_CS_GLU"/>
</dbReference>
<evidence type="ECO:0000256" key="1">
    <source>
        <dbReference type="ARBA" id="ARBA00009986"/>
    </source>
</evidence>
<evidence type="ECO:0000256" key="2">
    <source>
        <dbReference type="ARBA" id="ARBA00023002"/>
    </source>
</evidence>
<comment type="catalytic activity">
    <reaction evidence="4">
        <text>an aldehyde + NAD(+) + H2O = a carboxylate + NADH + 2 H(+)</text>
        <dbReference type="Rhea" id="RHEA:16185"/>
        <dbReference type="ChEBI" id="CHEBI:15377"/>
        <dbReference type="ChEBI" id="CHEBI:15378"/>
        <dbReference type="ChEBI" id="CHEBI:17478"/>
        <dbReference type="ChEBI" id="CHEBI:29067"/>
        <dbReference type="ChEBI" id="CHEBI:57540"/>
        <dbReference type="ChEBI" id="CHEBI:57945"/>
        <dbReference type="EC" id="1.2.1.3"/>
    </reaction>
</comment>
<dbReference type="AlphaFoldDB" id="A0A9J9LG10"/>
<gene>
    <name evidence="8" type="ordered locus">Swit_4298</name>
</gene>
<keyword evidence="9" id="KW-1185">Reference proteome</keyword>
<dbReference type="PROSITE" id="PS00070">
    <property type="entry name" value="ALDEHYDE_DEHYDR_CYS"/>
    <property type="match status" value="1"/>
</dbReference>
<evidence type="ECO:0000313" key="9">
    <source>
        <dbReference type="Proteomes" id="UP000001989"/>
    </source>
</evidence>
<evidence type="ECO:0000256" key="5">
    <source>
        <dbReference type="PROSITE-ProRule" id="PRU10007"/>
    </source>
</evidence>
<comment type="similarity">
    <text evidence="1 6">Belongs to the aldehyde dehydrogenase family.</text>
</comment>
<name>A0A9J9LG10_RHIWR</name>
<evidence type="ECO:0000256" key="3">
    <source>
        <dbReference type="ARBA" id="ARBA00024226"/>
    </source>
</evidence>
<protein>
    <recommendedName>
        <fullName evidence="3">aldehyde dehydrogenase (NAD(+))</fullName>
        <ecNumber evidence="3">1.2.1.3</ecNumber>
    </recommendedName>
</protein>
<evidence type="ECO:0000256" key="4">
    <source>
        <dbReference type="ARBA" id="ARBA00049194"/>
    </source>
</evidence>
<feature type="domain" description="Aldehyde dehydrogenase" evidence="7">
    <location>
        <begin position="16"/>
        <end position="471"/>
    </location>
</feature>
<dbReference type="GO" id="GO:0004029">
    <property type="term" value="F:aldehyde dehydrogenase (NAD+) activity"/>
    <property type="evidence" value="ECO:0007669"/>
    <property type="project" value="UniProtKB-EC"/>
</dbReference>
<evidence type="ECO:0000259" key="7">
    <source>
        <dbReference type="Pfam" id="PF00171"/>
    </source>
</evidence>
<accession>A0A9J9LG10</accession>
<feature type="active site" evidence="5">
    <location>
        <position position="246"/>
    </location>
</feature>
<dbReference type="PANTHER" id="PTHR42804">
    <property type="entry name" value="ALDEHYDE DEHYDROGENASE"/>
    <property type="match status" value="1"/>
</dbReference>
<keyword evidence="2 6" id="KW-0560">Oxidoreductase</keyword>
<dbReference type="InterPro" id="IPR016162">
    <property type="entry name" value="Ald_DH_N"/>
</dbReference>
<dbReference type="InterPro" id="IPR015590">
    <property type="entry name" value="Aldehyde_DH_dom"/>
</dbReference>
<dbReference type="Gene3D" id="3.40.309.10">
    <property type="entry name" value="Aldehyde Dehydrogenase, Chain A, domain 2"/>
    <property type="match status" value="1"/>
</dbReference>
<proteinExistence type="inferred from homology"/>
<dbReference type="EMBL" id="CP000699">
    <property type="protein sequence ID" value="ABQ70638.1"/>
    <property type="molecule type" value="Genomic_DNA"/>
</dbReference>
<sequence>MPPMADARTYLAGGAWIEATANPPIPVVNPANGAVIGEAPCCTADDVDRAVAAARAALPGWAATPVADRLARLSALREALAARGDELALLITRQMGTPIGFSRAAQIGLPLRTFDITIAAMAALEEERTARSRILRDPAGVVAAITPWNFPLHQIAAKVVPALAAGCTVVLKPSEITPLDARIFAELVEGCGFPAGVFNMLFGAAETGAALVAHPQVDMVSFTGSTAAGRHIGAQAGRDLKKAALELGGKSANILLDDADLSVAVPQAIGQCFVNGGQTCAALTRLIVPRAKRAAVEALAVEAAARWLPGDPEQPSTRLGPLSSLRQRERVAAMVARALEDGATALIGGTAAPEGFEKGAWFAATVLSGVTPAMEIAREEVFGPVLVILDHDGEEDAIAIANDSAYGLSGGVWSADPARAERVAARLRTGQVMINGAMLDMEAPFGGVGQSGIGREYGRYGLEEYFNLKAITGAASAGQDRGSNG</sequence>
<dbReference type="CDD" id="cd07138">
    <property type="entry name" value="ALDH_CddD_SSP0762"/>
    <property type="match status" value="1"/>
</dbReference>
<dbReference type="EC" id="1.2.1.3" evidence="3"/>